<sequence length="924" mass="107884">MKAFLNDVSKEYFLKLGNYSFSPIIRTTTGIALRYSEEFKKSNTNLPLFFTFPNRDNSALWISVQYLINLFFHDYIYQSENRLKELELKYGDKIEIFSITAYFRGLNPKNQKIAIGFSQGLTAFTKIQNAQFINRAKNNRVNTYDLYKKKKRDFFNHRRSLSKILELDSNPNMGVLNSKVILISGRGKAGAFRKLLRETIVNNEPLSETILLDENLLISPDFGCFASSVNIESKKNTEYFKKAVNQILQNITTNDTKINLIIKNCYELLNKSLKTKRFVHSYESLYSQLERDPKYQAISEKLRKLLKYHPGIQDDLISDVSAVFVNDLHLMIENPNTVQYLLRHRIPVYVICDKEISEFKDLDIYRKIFETESFKDAYRFNWDKKKVATLDLGIDNGEKFIDFKNNNSFYRFINQEIILEELPYNEFDEIFNFFESRDFVASLENHEILQKSYYQTLRPLIYTIKNSIEQSDRGRLNNSLNAFSQCFESSSIGLNEQVKSSIRNSLAKLKNYILKGSHPKKYHGDNKRIFFQDINVDNTNFMVPFESKDQYNVHHNEICSESDKIVFIGYPYREYSFKYIDQSIFRKIIPSVQFLLNQCEANVTSNFIKRKISSGYYLEKYPKCIDELNKYKIGNEDQLKALINKAISFNCKTEDEVMETDSTFAFEEFEKMLSELKYANYKGSTGQDESSGQYLLNSNVLHFENGSYVFLPHRWRILTIKESITGSIESQSCKIEDVSIGDIAVIVNVSRKSITKYLEGSKAMLSQLQKLDSWRDVLKEYKDKFDNVADLVSRLEKINRQMKLEGSPETYNILRWLHDDMMLAPAYENLKMVLGLKFPKEELSNRALSILEAKKIILKAKNRLDRAVKDKIAEMISSSHNSLEDNFIIEVQGIEVKGKKNVIVGIERRSDLKIEYHSTMKFLK</sequence>
<protein>
    <submittedName>
        <fullName evidence="1">Uncharacterized protein</fullName>
    </submittedName>
</protein>
<dbReference type="RefSeq" id="WP_222583170.1">
    <property type="nucleotide sequence ID" value="NZ_JAHVHP010000001.1"/>
</dbReference>
<organism evidence="1 2">
    <name type="scientific">Algoriphagus marincola</name>
    <dbReference type="NCBI Taxonomy" id="264027"/>
    <lineage>
        <taxon>Bacteria</taxon>
        <taxon>Pseudomonadati</taxon>
        <taxon>Bacteroidota</taxon>
        <taxon>Cytophagia</taxon>
        <taxon>Cytophagales</taxon>
        <taxon>Cyclobacteriaceae</taxon>
        <taxon>Algoriphagus</taxon>
    </lineage>
</organism>
<gene>
    <name evidence="1" type="ORF">KUV23_04000</name>
</gene>
<accession>A0ABS7N2H7</accession>
<evidence type="ECO:0000313" key="2">
    <source>
        <dbReference type="Proteomes" id="UP000766609"/>
    </source>
</evidence>
<keyword evidence="2" id="KW-1185">Reference proteome</keyword>
<evidence type="ECO:0000313" key="1">
    <source>
        <dbReference type="EMBL" id="MBY5950123.1"/>
    </source>
</evidence>
<proteinExistence type="predicted"/>
<dbReference type="Proteomes" id="UP000766609">
    <property type="component" value="Unassembled WGS sequence"/>
</dbReference>
<reference evidence="1 2" key="1">
    <citation type="submission" date="2021-06" db="EMBL/GenBank/DDBJ databases">
        <title>44 bacteria genomes isolated from Dapeng, Shenzhen.</title>
        <authorList>
            <person name="Zheng W."/>
            <person name="Yu S."/>
            <person name="Huang Y."/>
        </authorList>
    </citation>
    <scope>NUCLEOTIDE SEQUENCE [LARGE SCALE GENOMIC DNA]</scope>
    <source>
        <strain evidence="1 2">DP5N14-6</strain>
    </source>
</reference>
<dbReference type="EMBL" id="JAHVHP010000001">
    <property type="protein sequence ID" value="MBY5950123.1"/>
    <property type="molecule type" value="Genomic_DNA"/>
</dbReference>
<comment type="caution">
    <text evidence="1">The sequence shown here is derived from an EMBL/GenBank/DDBJ whole genome shotgun (WGS) entry which is preliminary data.</text>
</comment>
<name>A0ABS7N2H7_9BACT</name>